<keyword evidence="3" id="KW-1185">Reference proteome</keyword>
<name>A0A7W0HTZ3_9ACTN</name>
<proteinExistence type="predicted"/>
<organism evidence="2 3">
    <name type="scientific">Nonomuraea soli</name>
    <dbReference type="NCBI Taxonomy" id="1032476"/>
    <lineage>
        <taxon>Bacteria</taxon>
        <taxon>Bacillati</taxon>
        <taxon>Actinomycetota</taxon>
        <taxon>Actinomycetes</taxon>
        <taxon>Streptosporangiales</taxon>
        <taxon>Streptosporangiaceae</taxon>
        <taxon>Nonomuraea</taxon>
    </lineage>
</organism>
<dbReference type="AlphaFoldDB" id="A0A7W0HTZ3"/>
<dbReference type="Proteomes" id="UP000530928">
    <property type="component" value="Unassembled WGS sequence"/>
</dbReference>
<dbReference type="InterPro" id="IPR058711">
    <property type="entry name" value="SCO6045-like_C"/>
</dbReference>
<dbReference type="EMBL" id="JACDUR010000007">
    <property type="protein sequence ID" value="MBA2895658.1"/>
    <property type="molecule type" value="Genomic_DNA"/>
</dbReference>
<evidence type="ECO:0000313" key="2">
    <source>
        <dbReference type="EMBL" id="MBA2895658.1"/>
    </source>
</evidence>
<comment type="caution">
    <text evidence="2">The sequence shown here is derived from an EMBL/GenBank/DDBJ whole genome shotgun (WGS) entry which is preliminary data.</text>
</comment>
<feature type="domain" description="SCO6045-like C-terminal" evidence="1">
    <location>
        <begin position="19"/>
        <end position="103"/>
    </location>
</feature>
<dbReference type="Pfam" id="PF26136">
    <property type="entry name" value="SCO6045_C"/>
    <property type="match status" value="1"/>
</dbReference>
<sequence>MGTTDARPSEEEARRRLGQAQERLLAALVAGGEPPAGFDPVRLGAQARSLVAKRRSVVARLRPDAFEASGADFRSDFDAYAASRSAPPPGYRADADDFAAWLVAQGKLKVRRTPLSRWRRRKG</sequence>
<reference evidence="2 3" key="1">
    <citation type="submission" date="2020-07" db="EMBL/GenBank/DDBJ databases">
        <title>Genomic Encyclopedia of Type Strains, Phase IV (KMG-IV): sequencing the most valuable type-strain genomes for metagenomic binning, comparative biology and taxonomic classification.</title>
        <authorList>
            <person name="Goeker M."/>
        </authorList>
    </citation>
    <scope>NUCLEOTIDE SEQUENCE [LARGE SCALE GENOMIC DNA]</scope>
    <source>
        <strain evidence="2 3">DSM 45533</strain>
    </source>
</reference>
<evidence type="ECO:0000313" key="3">
    <source>
        <dbReference type="Proteomes" id="UP000530928"/>
    </source>
</evidence>
<accession>A0A7W0HTZ3</accession>
<dbReference type="RefSeq" id="WP_181614372.1">
    <property type="nucleotide sequence ID" value="NZ_BAABAM010000011.1"/>
</dbReference>
<gene>
    <name evidence="2" type="ORF">HNR30_007044</name>
</gene>
<protein>
    <recommendedName>
        <fullName evidence="1">SCO6045-like C-terminal domain-containing protein</fullName>
    </recommendedName>
</protein>
<evidence type="ECO:0000259" key="1">
    <source>
        <dbReference type="Pfam" id="PF26136"/>
    </source>
</evidence>